<name>A0A133Y3U5_9LACT</name>
<evidence type="ECO:0000313" key="2">
    <source>
        <dbReference type="EMBL" id="KXB37872.1"/>
    </source>
</evidence>
<comment type="caution">
    <text evidence="2">The sequence shown here is derived from an EMBL/GenBank/DDBJ whole genome shotgun (WGS) entry which is preliminary data.</text>
</comment>
<reference evidence="2 3" key="1">
    <citation type="submission" date="2016-01" db="EMBL/GenBank/DDBJ databases">
        <authorList>
            <person name="Oliw E.H."/>
        </authorList>
    </citation>
    <scope>NUCLEOTIDE SEQUENCE [LARGE SCALE GENOMIC DNA]</scope>
    <source>
        <strain evidence="2 3">KA00635</strain>
    </source>
</reference>
<organism evidence="2 3">
    <name type="scientific">Aerococcus christensenii</name>
    <dbReference type="NCBI Taxonomy" id="87541"/>
    <lineage>
        <taxon>Bacteria</taxon>
        <taxon>Bacillati</taxon>
        <taxon>Bacillota</taxon>
        <taxon>Bacilli</taxon>
        <taxon>Lactobacillales</taxon>
        <taxon>Aerococcaceae</taxon>
        <taxon>Aerococcus</taxon>
    </lineage>
</organism>
<keyword evidence="1" id="KW-1133">Transmembrane helix</keyword>
<dbReference type="AlphaFoldDB" id="A0A133Y3U5"/>
<proteinExistence type="predicted"/>
<feature type="transmembrane region" description="Helical" evidence="1">
    <location>
        <begin position="87"/>
        <end position="107"/>
    </location>
</feature>
<dbReference type="PATRIC" id="fig|87541.4.peg.267"/>
<evidence type="ECO:0000256" key="1">
    <source>
        <dbReference type="SAM" id="Phobius"/>
    </source>
</evidence>
<sequence length="123" mass="14249">MKKTRYNNMYNLITFKEVIMKSLKWYTIAACIWIFIFPITGITGWAFMVSGPLVIVASIVKFVFQLFSIDLYWLTKPSLGLGVLPDLIISLIVGFLLTIIGIGLWRITKRLYQWLVLRKPENC</sequence>
<feature type="transmembrane region" description="Helical" evidence="1">
    <location>
        <begin position="25"/>
        <end position="47"/>
    </location>
</feature>
<gene>
    <name evidence="2" type="ORF">HMPREF3187_00266</name>
</gene>
<protein>
    <submittedName>
        <fullName evidence="2">Uncharacterized protein</fullName>
    </submittedName>
</protein>
<dbReference type="Proteomes" id="UP000070422">
    <property type="component" value="Unassembled WGS sequence"/>
</dbReference>
<keyword evidence="1" id="KW-0472">Membrane</keyword>
<evidence type="ECO:0000313" key="3">
    <source>
        <dbReference type="Proteomes" id="UP000070422"/>
    </source>
</evidence>
<accession>A0A133Y3U5</accession>
<dbReference type="EMBL" id="LSCQ01000017">
    <property type="protein sequence ID" value="KXB37872.1"/>
    <property type="molecule type" value="Genomic_DNA"/>
</dbReference>
<keyword evidence="1" id="KW-0812">Transmembrane</keyword>